<dbReference type="RefSeq" id="YP_010073870.1">
    <property type="nucleotide sequence ID" value="NC_054931.1"/>
</dbReference>
<sequence>MLASRLGRFLMALHHETWDIINWLEENYVR</sequence>
<proteinExistence type="predicted"/>
<dbReference type="EMBL" id="LC348380">
    <property type="protein sequence ID" value="BBC14837.1"/>
    <property type="molecule type" value="Genomic_DNA"/>
</dbReference>
<keyword evidence="2" id="KW-1185">Reference proteome</keyword>
<reference evidence="1 2" key="1">
    <citation type="submission" date="2017-12" db="EMBL/GenBank/DDBJ databases">
        <title>Whole genome analysis of Escherichia phage PP01 and T2.</title>
        <authorList>
            <person name="Hoshiga F."/>
            <person name="Yoshizaki K."/>
            <person name="Miyanaga K."/>
            <person name="Tanji Y."/>
        </authorList>
    </citation>
    <scope>NUCLEOTIDE SEQUENCE [LARGE SCALE GENOMIC DNA]</scope>
</reference>
<accession>A0A2Z5WL63</accession>
<dbReference type="KEGG" id="vg:65062597"/>
<evidence type="ECO:0000313" key="2">
    <source>
        <dbReference type="Proteomes" id="UP000249673"/>
    </source>
</evidence>
<protein>
    <submittedName>
        <fullName evidence="1">Uncharacterized protein</fullName>
    </submittedName>
</protein>
<organism evidence="1 2">
    <name type="scientific">Enterobacteria phage T2</name>
    <name type="common">Bacteriophage T2</name>
    <dbReference type="NCBI Taxonomy" id="2060721"/>
    <lineage>
        <taxon>Viruses</taxon>
        <taxon>Duplodnaviria</taxon>
        <taxon>Heunggongvirae</taxon>
        <taxon>Uroviricota</taxon>
        <taxon>Caudoviricetes</taxon>
        <taxon>Pantevenvirales</taxon>
        <taxon>Straboviridae</taxon>
        <taxon>Tevenvirinae</taxon>
        <taxon>Tequatrovirus</taxon>
        <taxon>Tequatrovirus T2</taxon>
    </lineage>
</organism>
<organismHost>
    <name type="scientific">Escherichia coli</name>
    <dbReference type="NCBI Taxonomy" id="562"/>
</organismHost>
<gene>
    <name evidence="1" type="primary">cd.5</name>
</gene>
<name>A0A2Z5WL63_BPT2</name>
<evidence type="ECO:0000313" key="1">
    <source>
        <dbReference type="EMBL" id="BBC14837.1"/>
    </source>
</evidence>
<dbReference type="Proteomes" id="UP000249673">
    <property type="component" value="Segment"/>
</dbReference>
<dbReference type="GeneID" id="65062597"/>